<dbReference type="EMBL" id="JARH01000201">
    <property type="protein sequence ID" value="EXF84133.1"/>
    <property type="molecule type" value="Genomic_DNA"/>
</dbReference>
<feature type="chain" id="PRO_5001456556" evidence="1">
    <location>
        <begin position="22"/>
        <end position="407"/>
    </location>
</feature>
<dbReference type="HOGENOM" id="CLU_019692_1_1_1"/>
<dbReference type="Pfam" id="PF00149">
    <property type="entry name" value="Metallophos"/>
    <property type="match status" value="1"/>
</dbReference>
<dbReference type="PANTHER" id="PTHR32440">
    <property type="entry name" value="PHOSPHATASE DCR2-RELATED-RELATED"/>
    <property type="match status" value="1"/>
</dbReference>
<dbReference type="SUPFAM" id="SSF56300">
    <property type="entry name" value="Metallo-dependent phosphatases"/>
    <property type="match status" value="1"/>
</dbReference>
<name>A0A010SH65_9PEZI</name>
<feature type="domain" description="Calcineurin-like phosphoesterase" evidence="2">
    <location>
        <begin position="74"/>
        <end position="316"/>
    </location>
</feature>
<dbReference type="eggNOG" id="KOG1432">
    <property type="taxonomic scope" value="Eukaryota"/>
</dbReference>
<dbReference type="OrthoDB" id="783096at2759"/>
<evidence type="ECO:0000256" key="1">
    <source>
        <dbReference type="SAM" id="SignalP"/>
    </source>
</evidence>
<evidence type="ECO:0000313" key="4">
    <source>
        <dbReference type="Proteomes" id="UP000020467"/>
    </source>
</evidence>
<keyword evidence="1" id="KW-0732">Signal</keyword>
<evidence type="ECO:0000313" key="3">
    <source>
        <dbReference type="EMBL" id="EXF84133.1"/>
    </source>
</evidence>
<dbReference type="GO" id="GO:0005737">
    <property type="term" value="C:cytoplasm"/>
    <property type="evidence" value="ECO:0007669"/>
    <property type="project" value="TreeGrafter"/>
</dbReference>
<dbReference type="KEGG" id="cfj:CFIO01_05636"/>
<dbReference type="GO" id="GO:0016788">
    <property type="term" value="F:hydrolase activity, acting on ester bonds"/>
    <property type="evidence" value="ECO:0007669"/>
    <property type="project" value="TreeGrafter"/>
</dbReference>
<comment type="caution">
    <text evidence="3">The sequence shown here is derived from an EMBL/GenBank/DDBJ whole genome shotgun (WGS) entry which is preliminary data.</text>
</comment>
<sequence length="407" mass="44713">MTFKVASLIWALAAFTGLSHQSPTLHRRDKVSDPLSFSKDGNFKISIFEDLHFGENAWESFGPAADKKTVGVIIKVLDDAKPDLVVLNGDLITGENAFAENATFVLDQLVKPIVDRSIPWASTYGNHDYQQNVTGSDIMAREKQWPNSRTQRMVSDSNAGVSNYYLPVYASDCTKDDCTPELVLWFFDSRGGFYFMQTESNDAAKLVGQPNWVDESVVNWFKSTNSDLNKKYNKNIPAVAFVHIPPKASSAIQAQGIDPEKNPGINDDSPLSYQTQGWCKDGSQKDSCEYGGQDSAFMKAVADSPGMIGLFSGHDHGNSWCTKWKGSVSGVSVDGTGVNLCFGQHTGYGGYGNWIRGSRQLSFTRDKLSRGELDTFISLESGNIVGSITLNSTYGEDKYPTTSDDRT</sequence>
<accession>A0A010SH65</accession>
<gene>
    <name evidence="3" type="ORF">CFIO01_05636</name>
</gene>
<dbReference type="CDD" id="cd07383">
    <property type="entry name" value="MPP_Dcr2"/>
    <property type="match status" value="1"/>
</dbReference>
<dbReference type="Gene3D" id="3.60.21.10">
    <property type="match status" value="1"/>
</dbReference>
<dbReference type="AlphaFoldDB" id="A0A010SH65"/>
<feature type="signal peptide" evidence="1">
    <location>
        <begin position="1"/>
        <end position="21"/>
    </location>
</feature>
<dbReference type="InterPro" id="IPR004843">
    <property type="entry name" value="Calcineurin-like_PHP"/>
</dbReference>
<organism evidence="3 4">
    <name type="scientific">Colletotrichum fioriniae PJ7</name>
    <dbReference type="NCBI Taxonomy" id="1445577"/>
    <lineage>
        <taxon>Eukaryota</taxon>
        <taxon>Fungi</taxon>
        <taxon>Dikarya</taxon>
        <taxon>Ascomycota</taxon>
        <taxon>Pezizomycotina</taxon>
        <taxon>Sordariomycetes</taxon>
        <taxon>Hypocreomycetidae</taxon>
        <taxon>Glomerellales</taxon>
        <taxon>Glomerellaceae</taxon>
        <taxon>Colletotrichum</taxon>
        <taxon>Colletotrichum acutatum species complex</taxon>
    </lineage>
</organism>
<dbReference type="STRING" id="1445577.A0A010SH65"/>
<dbReference type="Proteomes" id="UP000020467">
    <property type="component" value="Unassembled WGS sequence"/>
</dbReference>
<protein>
    <submittedName>
        <fullName evidence="3">Calcineurin-like phosphoesterase</fullName>
    </submittedName>
</protein>
<dbReference type="InterPro" id="IPR029052">
    <property type="entry name" value="Metallo-depent_PP-like"/>
</dbReference>
<proteinExistence type="predicted"/>
<dbReference type="PANTHER" id="PTHR32440:SF11">
    <property type="entry name" value="METALLOPHOSPHOESTERASE DOMAIN-CONTAINING PROTEIN"/>
    <property type="match status" value="1"/>
</dbReference>
<evidence type="ECO:0000259" key="2">
    <source>
        <dbReference type="Pfam" id="PF00149"/>
    </source>
</evidence>
<keyword evidence="4" id="KW-1185">Reference proteome</keyword>
<reference evidence="3 4" key="1">
    <citation type="submission" date="2014-02" db="EMBL/GenBank/DDBJ databases">
        <title>The genome sequence of Colletotrichum fioriniae PJ7.</title>
        <authorList>
            <person name="Baroncelli R."/>
            <person name="Thon M.R."/>
        </authorList>
    </citation>
    <scope>NUCLEOTIDE SEQUENCE [LARGE SCALE GENOMIC DNA]</scope>
    <source>
        <strain evidence="3 4">PJ7</strain>
    </source>
</reference>